<feature type="binding site" evidence="9">
    <location>
        <position position="42"/>
    </location>
    <ligand>
        <name>substrate</name>
    </ligand>
</feature>
<dbReference type="NCBIfam" id="TIGR01740">
    <property type="entry name" value="pyrF"/>
    <property type="match status" value="1"/>
</dbReference>
<comment type="pathway">
    <text evidence="1 10">Pyrimidine metabolism; UMP biosynthesis via de novo pathway; UMP from orotate: step 2/2.</text>
</comment>
<gene>
    <name evidence="13" type="ORF">AMS68_001784</name>
</gene>
<evidence type="ECO:0000313" key="14">
    <source>
        <dbReference type="Proteomes" id="UP000503462"/>
    </source>
</evidence>
<dbReference type="InterPro" id="IPR013785">
    <property type="entry name" value="Aldolase_TIM"/>
</dbReference>
<feature type="binding site" evidence="9">
    <location>
        <position position="334"/>
    </location>
    <ligand>
        <name>substrate</name>
    </ligand>
</feature>
<dbReference type="Proteomes" id="UP000503462">
    <property type="component" value="Chromosome 1"/>
</dbReference>
<name>A0A6H0XND7_9PEZI</name>
<dbReference type="AlphaFoldDB" id="A0A6H0XND7"/>
<evidence type="ECO:0000256" key="2">
    <source>
        <dbReference type="ARBA" id="ARBA00011018"/>
    </source>
</evidence>
<evidence type="ECO:0000256" key="8">
    <source>
        <dbReference type="PIRSR" id="PIRSR614732-1"/>
    </source>
</evidence>
<reference evidence="13 14" key="1">
    <citation type="journal article" date="2016" name="Sci. Rep.">
        <title>Peltaster fructicola genome reveals evolution from an invasive phytopathogen to an ectophytic parasite.</title>
        <authorList>
            <person name="Xu C."/>
            <person name="Chen H."/>
            <person name="Gleason M.L."/>
            <person name="Xu J.R."/>
            <person name="Liu H."/>
            <person name="Zhang R."/>
            <person name="Sun G."/>
        </authorList>
    </citation>
    <scope>NUCLEOTIDE SEQUENCE [LARGE SCALE GENOMIC DNA]</scope>
    <source>
        <strain evidence="13 14">LNHT1506</strain>
    </source>
</reference>
<dbReference type="EMBL" id="CP051139">
    <property type="protein sequence ID" value="QIW96266.1"/>
    <property type="molecule type" value="Genomic_DNA"/>
</dbReference>
<dbReference type="GO" id="GO:0004590">
    <property type="term" value="F:orotidine-5'-phosphate decarboxylase activity"/>
    <property type="evidence" value="ECO:0007669"/>
    <property type="project" value="UniProtKB-EC"/>
</dbReference>
<evidence type="ECO:0000256" key="3">
    <source>
        <dbReference type="ARBA" id="ARBA00012321"/>
    </source>
</evidence>
<dbReference type="Pfam" id="PF00215">
    <property type="entry name" value="OMPdecase"/>
    <property type="match status" value="2"/>
</dbReference>
<protein>
    <recommendedName>
        <fullName evidence="4 10">Orotidine 5'-phosphate decarboxylase</fullName>
        <ecNumber evidence="3 10">4.1.1.23</ecNumber>
    </recommendedName>
</protein>
<feature type="active site" description="For OMPdecase activity" evidence="8">
    <location>
        <position position="100"/>
    </location>
</feature>
<feature type="compositionally biased region" description="Acidic residues" evidence="11">
    <location>
        <begin position="168"/>
        <end position="200"/>
    </location>
</feature>
<comment type="catalytic activity">
    <reaction evidence="10">
        <text>orotidine 5'-phosphate + H(+) = UMP + CO2</text>
        <dbReference type="Rhea" id="RHEA:11596"/>
        <dbReference type="ChEBI" id="CHEBI:15378"/>
        <dbReference type="ChEBI" id="CHEBI:16526"/>
        <dbReference type="ChEBI" id="CHEBI:57538"/>
        <dbReference type="ChEBI" id="CHEBI:57865"/>
        <dbReference type="EC" id="4.1.1.23"/>
    </reaction>
</comment>
<dbReference type="GO" id="GO:0006207">
    <property type="term" value="P:'de novo' pyrimidine nucleobase biosynthetic process"/>
    <property type="evidence" value="ECO:0007669"/>
    <property type="project" value="InterPro"/>
</dbReference>
<evidence type="ECO:0000256" key="5">
    <source>
        <dbReference type="ARBA" id="ARBA00022793"/>
    </source>
</evidence>
<evidence type="ECO:0000256" key="11">
    <source>
        <dbReference type="SAM" id="MobiDB-lite"/>
    </source>
</evidence>
<evidence type="ECO:0000313" key="13">
    <source>
        <dbReference type="EMBL" id="QIW96266.1"/>
    </source>
</evidence>
<feature type="binding site" evidence="9">
    <location>
        <position position="64"/>
    </location>
    <ligand>
        <name>substrate</name>
    </ligand>
</feature>
<dbReference type="InterPro" id="IPR001754">
    <property type="entry name" value="OMPdeCOase_dom"/>
</dbReference>
<evidence type="ECO:0000256" key="1">
    <source>
        <dbReference type="ARBA" id="ARBA00004861"/>
    </source>
</evidence>
<evidence type="ECO:0000256" key="10">
    <source>
        <dbReference type="RuleBase" id="RU000512"/>
    </source>
</evidence>
<sequence length="388" mass="43015">MPHSTLTQTFGRRSEDANLTPMATYLLRLMHLKRTNLCVSADVTTTNELLRLAEDVGDHICVLKTHADIVSDFGEKTIRGLNEIARRKQFVVFEDRKFGDIGNTVQLQYTHGPLQIVRWAAIVNCHIFPGPQIITALAQAAQRAITAYNTSVHTDISASPAGSVVGAEDSEAEEEEEEVDGTLEDDDDDVPSIAESDDLDDYRKSRKQSVVSISTTISTKTETISPQPNLRASLSRHASTDEEIDEDEEERQTALQDLGPPPFYRSLLLLAQMSSADNFFTEPYTAACLQHARLNKNFVMGFIAQRALNENPDDNFITMTPGVQKAAGGDGMGQQYNTPRKVIFEGGTDIIIVGRGVLNAPDRAKEAAEYRKQGWLAYEQRLGRQTRK</sequence>
<feature type="active site" description="For OMPdecase activity" evidence="8">
    <location>
        <position position="95"/>
    </location>
</feature>
<dbReference type="PROSITE" id="PS00156">
    <property type="entry name" value="OMPDECASE"/>
    <property type="match status" value="1"/>
</dbReference>
<proteinExistence type="inferred from homology"/>
<dbReference type="InterPro" id="IPR014732">
    <property type="entry name" value="OMPdecase"/>
</dbReference>
<dbReference type="OrthoDB" id="10263753at2759"/>
<evidence type="ECO:0000256" key="9">
    <source>
        <dbReference type="PIRSR" id="PIRSR614732-2"/>
    </source>
</evidence>
<dbReference type="UniPathway" id="UPA00070">
    <property type="reaction ID" value="UER00120"/>
</dbReference>
<organism evidence="13 14">
    <name type="scientific">Peltaster fructicola</name>
    <dbReference type="NCBI Taxonomy" id="286661"/>
    <lineage>
        <taxon>Eukaryota</taxon>
        <taxon>Fungi</taxon>
        <taxon>Dikarya</taxon>
        <taxon>Ascomycota</taxon>
        <taxon>Pezizomycotina</taxon>
        <taxon>Dothideomycetes</taxon>
        <taxon>Dothideomycetes incertae sedis</taxon>
        <taxon>Peltaster</taxon>
    </lineage>
</organism>
<dbReference type="Gene3D" id="3.20.20.70">
    <property type="entry name" value="Aldolase class I"/>
    <property type="match status" value="2"/>
</dbReference>
<keyword evidence="7 10" id="KW-0456">Lyase</keyword>
<dbReference type="SUPFAM" id="SSF51366">
    <property type="entry name" value="Ribulose-phoshate binding barrel"/>
    <property type="match status" value="1"/>
</dbReference>
<dbReference type="EC" id="4.1.1.23" evidence="3 10"/>
<keyword evidence="14" id="KW-1185">Reference proteome</keyword>
<dbReference type="SMART" id="SM00934">
    <property type="entry name" value="OMPdecase"/>
    <property type="match status" value="1"/>
</dbReference>
<feature type="domain" description="Orotidine 5'-phosphate decarboxylase" evidence="12">
    <location>
        <begin position="36"/>
        <end position="370"/>
    </location>
</feature>
<comment type="similarity">
    <text evidence="2 10">Belongs to the OMP decarboxylase family.</text>
</comment>
<feature type="compositionally biased region" description="Acidic residues" evidence="11">
    <location>
        <begin position="241"/>
        <end position="250"/>
    </location>
</feature>
<dbReference type="CDD" id="cd04725">
    <property type="entry name" value="OMP_decarboxylase_like"/>
    <property type="match status" value="1"/>
</dbReference>
<accession>A0A6H0XND7</accession>
<evidence type="ECO:0000259" key="12">
    <source>
        <dbReference type="SMART" id="SM00934"/>
    </source>
</evidence>
<dbReference type="GO" id="GO:0004588">
    <property type="term" value="F:orotate phosphoribosyltransferase activity"/>
    <property type="evidence" value="ECO:0007669"/>
    <property type="project" value="TreeGrafter"/>
</dbReference>
<dbReference type="InterPro" id="IPR018089">
    <property type="entry name" value="OMPdecase_AS"/>
</dbReference>
<feature type="region of interest" description="Disordered" evidence="11">
    <location>
        <begin position="219"/>
        <end position="258"/>
    </location>
</feature>
<feature type="binding site" evidence="9">
    <location>
        <position position="355"/>
    </location>
    <ligand>
        <name>substrate</name>
    </ligand>
</feature>
<evidence type="ECO:0000256" key="6">
    <source>
        <dbReference type="ARBA" id="ARBA00022975"/>
    </source>
</evidence>
<feature type="region of interest" description="Disordered" evidence="11">
    <location>
        <begin position="156"/>
        <end position="205"/>
    </location>
</feature>
<feature type="binding site" evidence="9">
    <location>
        <position position="274"/>
    </location>
    <ligand>
        <name>substrate</name>
    </ligand>
</feature>
<evidence type="ECO:0000256" key="7">
    <source>
        <dbReference type="ARBA" id="ARBA00023239"/>
    </source>
</evidence>
<dbReference type="PANTHER" id="PTHR19278:SF9">
    <property type="entry name" value="URIDINE 5'-MONOPHOSPHATE SYNTHASE"/>
    <property type="match status" value="1"/>
</dbReference>
<dbReference type="InterPro" id="IPR011060">
    <property type="entry name" value="RibuloseP-bd_barrel"/>
</dbReference>
<evidence type="ECO:0000256" key="4">
    <source>
        <dbReference type="ARBA" id="ARBA00021923"/>
    </source>
</evidence>
<keyword evidence="6 10" id="KW-0665">Pyrimidine biosynthesis</keyword>
<keyword evidence="5 10" id="KW-0210">Decarboxylase</keyword>
<dbReference type="GO" id="GO:0044205">
    <property type="term" value="P:'de novo' UMP biosynthetic process"/>
    <property type="evidence" value="ECO:0007669"/>
    <property type="project" value="UniProtKB-UniPathway"/>
</dbReference>
<feature type="active site" description="For OMPdecase activity" evidence="8">
    <location>
        <position position="97"/>
    </location>
</feature>
<feature type="binding site" evidence="9">
    <location>
        <position position="354"/>
    </location>
    <ligand>
        <name>substrate</name>
    </ligand>
</feature>
<dbReference type="PANTHER" id="PTHR19278">
    <property type="entry name" value="OROTATE PHOSPHORIBOSYLTRANSFERASE"/>
    <property type="match status" value="1"/>
</dbReference>